<feature type="transmembrane region" description="Helical" evidence="8">
    <location>
        <begin position="213"/>
        <end position="233"/>
    </location>
</feature>
<keyword evidence="7" id="KW-0975">Bacterial flagellum</keyword>
<dbReference type="GO" id="GO:0005886">
    <property type="term" value="C:plasma membrane"/>
    <property type="evidence" value="ECO:0007669"/>
    <property type="project" value="UniProtKB-SubCell"/>
</dbReference>
<dbReference type="NCBIfam" id="TIGR01400">
    <property type="entry name" value="fliR"/>
    <property type="match status" value="1"/>
</dbReference>
<comment type="subcellular location">
    <subcellularLocation>
        <location evidence="1">Bacterial flagellum basal body</location>
    </subcellularLocation>
    <subcellularLocation>
        <location evidence="2">Cell membrane</location>
        <topology evidence="2">Multi-pass membrane protein</topology>
    </subcellularLocation>
</comment>
<dbReference type="GO" id="GO:0006605">
    <property type="term" value="P:protein targeting"/>
    <property type="evidence" value="ECO:0007669"/>
    <property type="project" value="InterPro"/>
</dbReference>
<dbReference type="PRINTS" id="PR00953">
    <property type="entry name" value="TYPE3IMRPROT"/>
</dbReference>
<dbReference type="GO" id="GO:0009425">
    <property type="term" value="C:bacterial-type flagellum basal body"/>
    <property type="evidence" value="ECO:0007669"/>
    <property type="project" value="UniProtKB-SubCell"/>
</dbReference>
<feature type="transmembrane region" description="Helical" evidence="8">
    <location>
        <begin position="12"/>
        <end position="34"/>
    </location>
</feature>
<keyword evidence="4 8" id="KW-0812">Transmembrane</keyword>
<dbReference type="Pfam" id="PF01311">
    <property type="entry name" value="Bac_export_1"/>
    <property type="match status" value="1"/>
</dbReference>
<evidence type="ECO:0000256" key="1">
    <source>
        <dbReference type="ARBA" id="ARBA00004117"/>
    </source>
</evidence>
<dbReference type="InterPro" id="IPR002010">
    <property type="entry name" value="T3SS_IM_R"/>
</dbReference>
<dbReference type="GO" id="GO:0044780">
    <property type="term" value="P:bacterial-type flagellum assembly"/>
    <property type="evidence" value="ECO:0007669"/>
    <property type="project" value="InterPro"/>
</dbReference>
<feature type="transmembrane region" description="Helical" evidence="8">
    <location>
        <begin position="172"/>
        <end position="201"/>
    </location>
</feature>
<evidence type="ECO:0000256" key="7">
    <source>
        <dbReference type="ARBA" id="ARBA00023143"/>
    </source>
</evidence>
<keyword evidence="5 8" id="KW-1133">Transmembrane helix</keyword>
<gene>
    <name evidence="9" type="ORF">MNBD_GAMMA22-556</name>
</gene>
<keyword evidence="3" id="KW-1003">Cell membrane</keyword>
<evidence type="ECO:0000256" key="8">
    <source>
        <dbReference type="SAM" id="Phobius"/>
    </source>
</evidence>
<keyword evidence="9" id="KW-0966">Cell projection</keyword>
<evidence type="ECO:0000256" key="2">
    <source>
        <dbReference type="ARBA" id="ARBA00004651"/>
    </source>
</evidence>
<accession>A0A3B1AJX2</accession>
<keyword evidence="6 8" id="KW-0472">Membrane</keyword>
<evidence type="ECO:0000256" key="4">
    <source>
        <dbReference type="ARBA" id="ARBA00022692"/>
    </source>
</evidence>
<evidence type="ECO:0000256" key="3">
    <source>
        <dbReference type="ARBA" id="ARBA00022475"/>
    </source>
</evidence>
<dbReference type="PANTHER" id="PTHR30065:SF8">
    <property type="entry name" value="FLAGELLAR BIOSYNTHETIC PROTEIN FLIR"/>
    <property type="match status" value="1"/>
</dbReference>
<reference evidence="9" key="1">
    <citation type="submission" date="2018-06" db="EMBL/GenBank/DDBJ databases">
        <authorList>
            <person name="Zhirakovskaya E."/>
        </authorList>
    </citation>
    <scope>NUCLEOTIDE SEQUENCE</scope>
</reference>
<keyword evidence="9" id="KW-0282">Flagellum</keyword>
<proteinExistence type="predicted"/>
<feature type="transmembrane region" description="Helical" evidence="8">
    <location>
        <begin position="126"/>
        <end position="151"/>
    </location>
</feature>
<dbReference type="EMBL" id="UOFS01000013">
    <property type="protein sequence ID" value="VAW92966.1"/>
    <property type="molecule type" value="Genomic_DNA"/>
</dbReference>
<protein>
    <submittedName>
        <fullName evidence="9">Flagellar biosynthesis protein FliR</fullName>
    </submittedName>
</protein>
<evidence type="ECO:0000256" key="6">
    <source>
        <dbReference type="ARBA" id="ARBA00023136"/>
    </source>
</evidence>
<evidence type="ECO:0000313" key="9">
    <source>
        <dbReference type="EMBL" id="VAW92966.1"/>
    </source>
</evidence>
<dbReference type="InterPro" id="IPR006303">
    <property type="entry name" value="FliR"/>
</dbReference>
<evidence type="ECO:0000256" key="5">
    <source>
        <dbReference type="ARBA" id="ARBA00022989"/>
    </source>
</evidence>
<organism evidence="9">
    <name type="scientific">hydrothermal vent metagenome</name>
    <dbReference type="NCBI Taxonomy" id="652676"/>
    <lineage>
        <taxon>unclassified sequences</taxon>
        <taxon>metagenomes</taxon>
        <taxon>ecological metagenomes</taxon>
    </lineage>
</organism>
<feature type="transmembrane region" description="Helical" evidence="8">
    <location>
        <begin position="66"/>
        <end position="88"/>
    </location>
</feature>
<dbReference type="PANTHER" id="PTHR30065">
    <property type="entry name" value="FLAGELLAR BIOSYNTHETIC PROTEIN FLIR"/>
    <property type="match status" value="1"/>
</dbReference>
<name>A0A3B1AJX2_9ZZZZ</name>
<keyword evidence="9" id="KW-0969">Cilium</keyword>
<dbReference type="AlphaFoldDB" id="A0A3B1AJX2"/>
<feature type="transmembrane region" description="Helical" evidence="8">
    <location>
        <begin position="41"/>
        <end position="60"/>
    </location>
</feature>
<sequence length="257" mass="27727">MVFTGTELITLIGSFILPLFRIAAMVMAAPIFGAKNVPIRARLIISLAIAVLVVPILPPIEVPKNIGFEIVLIIMHQILIGITMGFAVQIVFSAVITGGQIIAMQMALGFSLMIDPQNGNQVPVLSQLYVIIVILMYLILDGHIVLIQILVDSFKTIPISTTGLLPEDMWTLVKWGSFIFSGAVGLALPAIASLLIVNIAFGVMARSAPQLNILSIGFPITMIMGFFVIFFTLPNVISSTGNMFNKAYLLLRTITGS</sequence>